<gene>
    <name evidence="4" type="ORF">NYR02_04090</name>
</gene>
<dbReference type="InterPro" id="IPR046342">
    <property type="entry name" value="CBS_dom_sf"/>
</dbReference>
<reference evidence="4" key="1">
    <citation type="journal article" date="2022" name="Front. Microbiol.">
        <title>Genome-based taxonomic rearrangement of Oceanobacter-related bacteria including the description of Thalassolituus hydrocarbonoclasticus sp. nov. and Thalassolituus pacificus sp. nov. and emended description of the genus Thalassolituus.</title>
        <authorList>
            <person name="Dong C."/>
            <person name="Wei L."/>
            <person name="Wang J."/>
            <person name="Lai Q."/>
            <person name="Huang Z."/>
            <person name="Shao Z."/>
        </authorList>
    </citation>
    <scope>NUCLEOTIDE SEQUENCE</scope>
    <source>
        <strain evidence="4">59MF3M-4</strain>
    </source>
</reference>
<dbReference type="SMART" id="SM00116">
    <property type="entry name" value="CBS"/>
    <property type="match status" value="2"/>
</dbReference>
<feature type="domain" description="CBS" evidence="3">
    <location>
        <begin position="72"/>
        <end position="128"/>
    </location>
</feature>
<dbReference type="Proteomes" id="UP001147830">
    <property type="component" value="Unassembled WGS sequence"/>
</dbReference>
<keyword evidence="1 2" id="KW-0129">CBS domain</keyword>
<evidence type="ECO:0000313" key="4">
    <source>
        <dbReference type="EMBL" id="MCT7358201.1"/>
    </source>
</evidence>
<comment type="caution">
    <text evidence="4">The sequence shown here is derived from an EMBL/GenBank/DDBJ whole genome shotgun (WGS) entry which is preliminary data.</text>
</comment>
<dbReference type="InterPro" id="IPR051257">
    <property type="entry name" value="Diverse_CBS-Domain"/>
</dbReference>
<accession>A0A9X3AFZ6</accession>
<dbReference type="EMBL" id="JAOANI010000012">
    <property type="protein sequence ID" value="MCT7358201.1"/>
    <property type="molecule type" value="Genomic_DNA"/>
</dbReference>
<dbReference type="PANTHER" id="PTHR43080:SF2">
    <property type="entry name" value="CBS DOMAIN-CONTAINING PROTEIN"/>
    <property type="match status" value="1"/>
</dbReference>
<evidence type="ECO:0000259" key="3">
    <source>
        <dbReference type="PROSITE" id="PS51371"/>
    </source>
</evidence>
<keyword evidence="5" id="KW-1185">Reference proteome</keyword>
<feature type="domain" description="CBS" evidence="3">
    <location>
        <begin position="141"/>
        <end position="202"/>
    </location>
</feature>
<evidence type="ECO:0000313" key="5">
    <source>
        <dbReference type="Proteomes" id="UP001147830"/>
    </source>
</evidence>
<sequence>MSLIVFDMGIRVETPLRPDKNRIKATAATSAIQPVRTGDSQSPAERQAQQVLEHYAHQQKTPDSIAFAADIMHTPVMTLTPDHSVQDAWNKLAESGYHHLPVVDDENKVNAIISDRDLMHALMQQNSRSTGLPDIWENNIMNYAVHPVICALKTTDIRQTSNILFEYNIGALPVIDDNHRLCGIITRTDILKLLRHYGPMELWA</sequence>
<evidence type="ECO:0000256" key="2">
    <source>
        <dbReference type="PROSITE-ProRule" id="PRU00703"/>
    </source>
</evidence>
<protein>
    <submittedName>
        <fullName evidence="4">CBS domain-containing protein</fullName>
    </submittedName>
</protein>
<proteinExistence type="predicted"/>
<dbReference type="PROSITE" id="PS51371">
    <property type="entry name" value="CBS"/>
    <property type="match status" value="2"/>
</dbReference>
<dbReference type="InterPro" id="IPR000644">
    <property type="entry name" value="CBS_dom"/>
</dbReference>
<dbReference type="SUPFAM" id="SSF54631">
    <property type="entry name" value="CBS-domain pair"/>
    <property type="match status" value="1"/>
</dbReference>
<organism evidence="4 5">
    <name type="scientific">Thalassolituus pacificus</name>
    <dbReference type="NCBI Taxonomy" id="2975440"/>
    <lineage>
        <taxon>Bacteria</taxon>
        <taxon>Pseudomonadati</taxon>
        <taxon>Pseudomonadota</taxon>
        <taxon>Gammaproteobacteria</taxon>
        <taxon>Oceanospirillales</taxon>
        <taxon>Oceanospirillaceae</taxon>
        <taxon>Thalassolituus</taxon>
    </lineage>
</organism>
<reference evidence="4" key="2">
    <citation type="submission" date="2022-08" db="EMBL/GenBank/DDBJ databases">
        <authorList>
            <person name="Dong C."/>
        </authorList>
    </citation>
    <scope>NUCLEOTIDE SEQUENCE</scope>
    <source>
        <strain evidence="4">59MF3M-4</strain>
    </source>
</reference>
<dbReference type="Pfam" id="PF00571">
    <property type="entry name" value="CBS"/>
    <property type="match status" value="2"/>
</dbReference>
<dbReference type="AlphaFoldDB" id="A0A9X3AFZ6"/>
<dbReference type="Gene3D" id="3.10.580.10">
    <property type="entry name" value="CBS-domain"/>
    <property type="match status" value="1"/>
</dbReference>
<dbReference type="RefSeq" id="WP_260975121.1">
    <property type="nucleotide sequence ID" value="NZ_JAOANI010000012.1"/>
</dbReference>
<dbReference type="PANTHER" id="PTHR43080">
    <property type="entry name" value="CBS DOMAIN-CONTAINING PROTEIN CBSX3, MITOCHONDRIAL"/>
    <property type="match status" value="1"/>
</dbReference>
<name>A0A9X3AFZ6_9GAMM</name>
<evidence type="ECO:0000256" key="1">
    <source>
        <dbReference type="ARBA" id="ARBA00023122"/>
    </source>
</evidence>